<name>A0A920CTG5_9BACL</name>
<reference evidence="1 2" key="1">
    <citation type="submission" date="2021-03" db="EMBL/GenBank/DDBJ databases">
        <title>Antimicrobial resistance genes in bacteria isolated from Japanese honey, and their potential for conferring macrolide and lincosamide resistance in the American foulbrood pathogen Paenibacillus larvae.</title>
        <authorList>
            <person name="Okamoto M."/>
            <person name="Kumagai M."/>
            <person name="Kanamori H."/>
            <person name="Takamatsu D."/>
        </authorList>
    </citation>
    <scope>NUCLEOTIDE SEQUENCE [LARGE SCALE GENOMIC DNA]</scope>
    <source>
        <strain evidence="1 2">J34TS1</strain>
    </source>
</reference>
<evidence type="ECO:0000313" key="2">
    <source>
        <dbReference type="Proteomes" id="UP000682811"/>
    </source>
</evidence>
<evidence type="ECO:0000313" key="1">
    <source>
        <dbReference type="EMBL" id="GIO48433.1"/>
    </source>
</evidence>
<dbReference type="RefSeq" id="WP_212979088.1">
    <property type="nucleotide sequence ID" value="NZ_AP025343.1"/>
</dbReference>
<proteinExistence type="predicted"/>
<keyword evidence="2" id="KW-1185">Reference proteome</keyword>
<dbReference type="AlphaFoldDB" id="A0A920CTG5"/>
<sequence length="96" mass="10411">MATSTFAVNPGYGHIKVFAKNTGKSTITVSLQHRNSGRIYFTESIAPDAQPLDWKSFDIGYQQGVIGGEYIVTYRAGGNVMSGEAWGMSFTIPSDL</sequence>
<comment type="caution">
    <text evidence="1">The sequence shown here is derived from an EMBL/GenBank/DDBJ whole genome shotgun (WGS) entry which is preliminary data.</text>
</comment>
<dbReference type="Proteomes" id="UP000682811">
    <property type="component" value="Unassembled WGS sequence"/>
</dbReference>
<protein>
    <submittedName>
        <fullName evidence="1">Uncharacterized protein</fullName>
    </submittedName>
</protein>
<dbReference type="EMBL" id="BORT01000013">
    <property type="protein sequence ID" value="GIO48433.1"/>
    <property type="molecule type" value="Genomic_DNA"/>
</dbReference>
<gene>
    <name evidence="1" type="ORF">J34TS1_31980</name>
</gene>
<organism evidence="1 2">
    <name type="scientific">Paenibacillus azoreducens</name>
    <dbReference type="NCBI Taxonomy" id="116718"/>
    <lineage>
        <taxon>Bacteria</taxon>
        <taxon>Bacillati</taxon>
        <taxon>Bacillota</taxon>
        <taxon>Bacilli</taxon>
        <taxon>Bacillales</taxon>
        <taxon>Paenibacillaceae</taxon>
        <taxon>Paenibacillus</taxon>
    </lineage>
</organism>
<accession>A0A920CTG5</accession>